<feature type="domain" description="Major facilitator superfamily (MFS) profile" evidence="8">
    <location>
        <begin position="61"/>
        <end position="533"/>
    </location>
</feature>
<evidence type="ECO:0000313" key="10">
    <source>
        <dbReference type="Proteomes" id="UP001456524"/>
    </source>
</evidence>
<feature type="transmembrane region" description="Helical" evidence="7">
    <location>
        <begin position="286"/>
        <end position="307"/>
    </location>
</feature>
<comment type="subcellular location">
    <subcellularLocation>
        <location evidence="1">Membrane</location>
        <topology evidence="1">Multi-pass membrane protein</topology>
    </subcellularLocation>
</comment>
<keyword evidence="3 7" id="KW-0812">Transmembrane</keyword>
<dbReference type="InterPro" id="IPR011701">
    <property type="entry name" value="MFS"/>
</dbReference>
<evidence type="ECO:0000256" key="1">
    <source>
        <dbReference type="ARBA" id="ARBA00004141"/>
    </source>
</evidence>
<comment type="caution">
    <text evidence="9">The sequence shown here is derived from an EMBL/GenBank/DDBJ whole genome shotgun (WGS) entry which is preliminary data.</text>
</comment>
<reference evidence="9 10" key="1">
    <citation type="journal article" date="2022" name="G3 (Bethesda)">
        <title>Enemy or ally: a genomic approach to elucidate the lifestyle of Phyllosticta citrichinaensis.</title>
        <authorList>
            <person name="Buijs V.A."/>
            <person name="Groenewald J.Z."/>
            <person name="Haridas S."/>
            <person name="LaButti K.M."/>
            <person name="Lipzen A."/>
            <person name="Martin F.M."/>
            <person name="Barry K."/>
            <person name="Grigoriev I.V."/>
            <person name="Crous P.W."/>
            <person name="Seidl M.F."/>
        </authorList>
    </citation>
    <scope>NUCLEOTIDE SEQUENCE [LARGE SCALE GENOMIC DNA]</scope>
    <source>
        <strain evidence="9 10">CBS 129764</strain>
    </source>
</reference>
<feature type="transmembrane region" description="Helical" evidence="7">
    <location>
        <begin position="157"/>
        <end position="178"/>
    </location>
</feature>
<evidence type="ECO:0000256" key="7">
    <source>
        <dbReference type="SAM" id="Phobius"/>
    </source>
</evidence>
<feature type="transmembrane region" description="Helical" evidence="7">
    <location>
        <begin position="368"/>
        <end position="386"/>
    </location>
</feature>
<feature type="transmembrane region" description="Helical" evidence="7">
    <location>
        <begin position="61"/>
        <end position="87"/>
    </location>
</feature>
<feature type="transmembrane region" description="Helical" evidence="7">
    <location>
        <begin position="257"/>
        <end position="274"/>
    </location>
</feature>
<evidence type="ECO:0000259" key="8">
    <source>
        <dbReference type="PROSITE" id="PS50850"/>
    </source>
</evidence>
<feature type="transmembrane region" description="Helical" evidence="7">
    <location>
        <begin position="511"/>
        <end position="529"/>
    </location>
</feature>
<dbReference type="Gene3D" id="1.20.1720.10">
    <property type="entry name" value="Multidrug resistance protein D"/>
    <property type="match status" value="2"/>
</dbReference>
<dbReference type="SUPFAM" id="SSF103473">
    <property type="entry name" value="MFS general substrate transporter"/>
    <property type="match status" value="2"/>
</dbReference>
<feature type="transmembrane region" description="Helical" evidence="7">
    <location>
        <begin position="126"/>
        <end position="145"/>
    </location>
</feature>
<dbReference type="InterPro" id="IPR036259">
    <property type="entry name" value="MFS_trans_sf"/>
</dbReference>
<evidence type="ECO:0000313" key="9">
    <source>
        <dbReference type="EMBL" id="KAK8164384.1"/>
    </source>
</evidence>
<dbReference type="PROSITE" id="PS50850">
    <property type="entry name" value="MFS"/>
    <property type="match status" value="1"/>
</dbReference>
<dbReference type="Proteomes" id="UP001456524">
    <property type="component" value="Unassembled WGS sequence"/>
</dbReference>
<dbReference type="InterPro" id="IPR020846">
    <property type="entry name" value="MFS_dom"/>
</dbReference>
<organism evidence="9 10">
    <name type="scientific">Phyllosticta citrichinensis</name>
    <dbReference type="NCBI Taxonomy" id="1130410"/>
    <lineage>
        <taxon>Eukaryota</taxon>
        <taxon>Fungi</taxon>
        <taxon>Dikarya</taxon>
        <taxon>Ascomycota</taxon>
        <taxon>Pezizomycotina</taxon>
        <taxon>Dothideomycetes</taxon>
        <taxon>Dothideomycetes incertae sedis</taxon>
        <taxon>Botryosphaeriales</taxon>
        <taxon>Phyllostictaceae</taxon>
        <taxon>Phyllosticta</taxon>
    </lineage>
</organism>
<evidence type="ECO:0000256" key="2">
    <source>
        <dbReference type="ARBA" id="ARBA00022448"/>
    </source>
</evidence>
<proteinExistence type="predicted"/>
<feature type="transmembrane region" description="Helical" evidence="7">
    <location>
        <begin position="393"/>
        <end position="413"/>
    </location>
</feature>
<name>A0ABR1XRQ1_9PEZI</name>
<dbReference type="PANTHER" id="PTHR42718">
    <property type="entry name" value="MAJOR FACILITATOR SUPERFAMILY MULTIDRUG TRANSPORTER MFSC"/>
    <property type="match status" value="1"/>
</dbReference>
<evidence type="ECO:0000256" key="6">
    <source>
        <dbReference type="SAM" id="MobiDB-lite"/>
    </source>
</evidence>
<dbReference type="PANTHER" id="PTHR42718:SF9">
    <property type="entry name" value="MAJOR FACILITATOR SUPERFAMILY MULTIDRUG TRANSPORTER MFSC"/>
    <property type="match status" value="1"/>
</dbReference>
<feature type="transmembrane region" description="Helical" evidence="7">
    <location>
        <begin position="99"/>
        <end position="119"/>
    </location>
</feature>
<keyword evidence="5 7" id="KW-0472">Membrane</keyword>
<sequence>MGISPTLGEAPKSLTGSIHKMPQKGGSVAVEADAIAVIGEKNTDVEEAQLDEPPQKLHLPLVLTLAGAAFLNTLSVQSAVIILPSIARDIGIPSERQQWIISAYYLTFGCFLLVWGRLADIFGRRLIFIWGSAWVTAVTVVVPFAPNEIVFDVFRGLQGLGAAANVPTAIGILGATFSPGKNKNYAFAIYSAGSSCGSVLGNIFSGIIGQWLSWKWIFWVLAIMAGLVTVLGHFLVPLESKVEDEEAAARPVVHVDWIGGTLISSGLMLLNFALTQGNVVGWGTFWIPVLIICAVLIVGVFVLWQWYLENKTSRAPLMRVSIFHNTRFNAAQVIMAMFFAAFNNYLVYATYFYQDYLGLNAIQTALRFIPTGIMGFVGNFIAAKLLSRVRGTYLLIFSSACVALSCLLNAVPIPPSTSYWAYGFPAMVVSTLGADILHPTLTLFTAQSLPPADQALGGALITSVLQIGRAIGLAVATVVQTSVARDKGGASGSEEVSGSSALLDGIRAGQWFNFGLAVGACAVAVIFFNSKEKVGAVKR</sequence>
<dbReference type="EMBL" id="JBBWUH010000006">
    <property type="protein sequence ID" value="KAK8164384.1"/>
    <property type="molecule type" value="Genomic_DNA"/>
</dbReference>
<evidence type="ECO:0000256" key="3">
    <source>
        <dbReference type="ARBA" id="ARBA00022692"/>
    </source>
</evidence>
<dbReference type="Pfam" id="PF07690">
    <property type="entry name" value="MFS_1"/>
    <property type="match status" value="1"/>
</dbReference>
<feature type="region of interest" description="Disordered" evidence="6">
    <location>
        <begin position="1"/>
        <end position="20"/>
    </location>
</feature>
<keyword evidence="10" id="KW-1185">Reference proteome</keyword>
<keyword evidence="4 7" id="KW-1133">Transmembrane helix</keyword>
<protein>
    <submittedName>
        <fullName evidence="9">Major facilitator superfamily-domain-containing protein</fullName>
    </submittedName>
</protein>
<evidence type="ECO:0000256" key="5">
    <source>
        <dbReference type="ARBA" id="ARBA00023136"/>
    </source>
</evidence>
<gene>
    <name evidence="9" type="ORF">IWX90DRAFT_257941</name>
</gene>
<keyword evidence="2" id="KW-0813">Transport</keyword>
<feature type="transmembrane region" description="Helical" evidence="7">
    <location>
        <begin position="185"/>
        <end position="204"/>
    </location>
</feature>
<evidence type="ECO:0000256" key="4">
    <source>
        <dbReference type="ARBA" id="ARBA00022989"/>
    </source>
</evidence>
<accession>A0ABR1XRQ1</accession>
<feature type="transmembrane region" description="Helical" evidence="7">
    <location>
        <begin position="328"/>
        <end position="348"/>
    </location>
</feature>
<feature type="transmembrane region" description="Helical" evidence="7">
    <location>
        <begin position="216"/>
        <end position="236"/>
    </location>
</feature>